<dbReference type="SMART" id="SM00052">
    <property type="entry name" value="EAL"/>
    <property type="match status" value="1"/>
</dbReference>
<feature type="domain" description="HAMP" evidence="5">
    <location>
        <begin position="192"/>
        <end position="245"/>
    </location>
</feature>
<evidence type="ECO:0000313" key="7">
    <source>
        <dbReference type="EMBL" id="QTH64371.1"/>
    </source>
</evidence>
<dbReference type="EMBL" id="CP072110">
    <property type="protein sequence ID" value="QTH64371.1"/>
    <property type="molecule type" value="Genomic_DNA"/>
</dbReference>
<accession>A0A975DC37</accession>
<dbReference type="SMART" id="SM00267">
    <property type="entry name" value="GGDEF"/>
    <property type="match status" value="1"/>
</dbReference>
<keyword evidence="3" id="KW-0812">Transmembrane</keyword>
<dbReference type="PANTHER" id="PTHR44757">
    <property type="entry name" value="DIGUANYLATE CYCLASE DGCP"/>
    <property type="match status" value="1"/>
</dbReference>
<dbReference type="CDD" id="cd06225">
    <property type="entry name" value="HAMP"/>
    <property type="match status" value="1"/>
</dbReference>
<name>A0A975DC37_9GAMM</name>
<dbReference type="InterPro" id="IPR003660">
    <property type="entry name" value="HAMP_dom"/>
</dbReference>
<protein>
    <submittedName>
        <fullName evidence="7">EAL domain-containing protein</fullName>
    </submittedName>
</protein>
<evidence type="ECO:0000256" key="1">
    <source>
        <dbReference type="ARBA" id="ARBA00001946"/>
    </source>
</evidence>
<dbReference type="GO" id="GO:0003824">
    <property type="term" value="F:catalytic activity"/>
    <property type="evidence" value="ECO:0007669"/>
    <property type="project" value="UniProtKB-ARBA"/>
</dbReference>
<dbReference type="Gene3D" id="3.30.70.270">
    <property type="match status" value="1"/>
</dbReference>
<dbReference type="Proteomes" id="UP000682739">
    <property type="component" value="Chromosome"/>
</dbReference>
<gene>
    <name evidence="7" type="ORF">J1N51_02470</name>
</gene>
<organism evidence="7 8">
    <name type="scientific">Psychrosphaera ytuae</name>
    <dbReference type="NCBI Taxonomy" id="2820710"/>
    <lineage>
        <taxon>Bacteria</taxon>
        <taxon>Pseudomonadati</taxon>
        <taxon>Pseudomonadota</taxon>
        <taxon>Gammaproteobacteria</taxon>
        <taxon>Alteromonadales</taxon>
        <taxon>Pseudoalteromonadaceae</taxon>
        <taxon>Psychrosphaera</taxon>
    </lineage>
</organism>
<dbReference type="PROSITE" id="PS50887">
    <property type="entry name" value="GGDEF"/>
    <property type="match status" value="1"/>
</dbReference>
<sequence>MGAKLLKSIKGSLTTYTVTLFLVMTISILWLSINEHERLYKEAVTQDLEALSENMANDLIPFMAESNNDIELITKLLKLDTYENVIIGAVYNNEWQLAQFYIGKSDAVNKARPLTHLPKNIQNYAMGIHTDSGQLLSLKRIGEVSYPLGYLLIIKDAQTPLQQSNLSLLKNISPLAIVILCLVVYFLIKLQSELLIPLTRLADLANFVKDNKDYSVRFDVGGKEEVQLLSADFNDMMVMIDEETQKNNEITLRLKEQQRQMEKMANFDPLTELPNRQFFMESLRIELDRAQREGKNLALMYMDLDGFKEVNDSFGHDVGDELLIQVTKRIKAHIRRGDVLSRLGGDEFLLLLHNSPDLLLLQEVANRIVTSIEEPVKVGAWEVEVSISIGIAEARQANFKISEFMANADIAMYRSKEAGKGCHTSFLPEMMEDNKRKLAIASAILPGLQNDEFQVYYQPKVNVNGEVVGYEALIRWIESKLGFVSPAEFIPIAEATGRVVFITEWVIKKVFDDLSSLIEIHGPHLKVSINLSATDIKRIELLNYIERNYQMYGVDPKNTEFEVTESSYLENFEEADKFLQELSKIGASIALDDFGTGYSSLGYLTKIPIDTLKIDKQFIDELEVDERSTLITTTIIQLAKQLNLTICAEGVETEKQKDYLFNKECDQLQGYYFSKPTPLKDIQKLRRGDADTVNIKQKA</sequence>
<dbReference type="AlphaFoldDB" id="A0A975DC37"/>
<evidence type="ECO:0000256" key="3">
    <source>
        <dbReference type="SAM" id="Phobius"/>
    </source>
</evidence>
<dbReference type="Gene3D" id="6.10.340.10">
    <property type="match status" value="1"/>
</dbReference>
<feature type="domain" description="GGDEF" evidence="6">
    <location>
        <begin position="295"/>
        <end position="428"/>
    </location>
</feature>
<dbReference type="NCBIfam" id="TIGR00254">
    <property type="entry name" value="GGDEF"/>
    <property type="match status" value="1"/>
</dbReference>
<dbReference type="GO" id="GO:0016020">
    <property type="term" value="C:membrane"/>
    <property type="evidence" value="ECO:0007669"/>
    <property type="project" value="InterPro"/>
</dbReference>
<dbReference type="InterPro" id="IPR001633">
    <property type="entry name" value="EAL_dom"/>
</dbReference>
<dbReference type="InterPro" id="IPR000160">
    <property type="entry name" value="GGDEF_dom"/>
</dbReference>
<keyword evidence="2" id="KW-0175">Coiled coil</keyword>
<feature type="coiled-coil region" evidence="2">
    <location>
        <begin position="240"/>
        <end position="300"/>
    </location>
</feature>
<proteinExistence type="predicted"/>
<evidence type="ECO:0000259" key="5">
    <source>
        <dbReference type="PROSITE" id="PS50885"/>
    </source>
</evidence>
<feature type="transmembrane region" description="Helical" evidence="3">
    <location>
        <begin position="13"/>
        <end position="33"/>
    </location>
</feature>
<dbReference type="PROSITE" id="PS50883">
    <property type="entry name" value="EAL"/>
    <property type="match status" value="1"/>
</dbReference>
<feature type="domain" description="EAL" evidence="4">
    <location>
        <begin position="437"/>
        <end position="690"/>
    </location>
</feature>
<evidence type="ECO:0000313" key="8">
    <source>
        <dbReference type="Proteomes" id="UP000682739"/>
    </source>
</evidence>
<dbReference type="InterPro" id="IPR035919">
    <property type="entry name" value="EAL_sf"/>
</dbReference>
<dbReference type="SUPFAM" id="SSF141868">
    <property type="entry name" value="EAL domain-like"/>
    <property type="match status" value="1"/>
</dbReference>
<dbReference type="Gene3D" id="3.20.20.450">
    <property type="entry name" value="EAL domain"/>
    <property type="match status" value="1"/>
</dbReference>
<evidence type="ECO:0000259" key="4">
    <source>
        <dbReference type="PROSITE" id="PS50883"/>
    </source>
</evidence>
<reference evidence="7" key="1">
    <citation type="submission" date="2021-03" db="EMBL/GenBank/DDBJ databases">
        <title>Description of Psychrosphaera ytuae sp. nov. isolated from deep sea sediment of South China Sea.</title>
        <authorList>
            <person name="Zhang J."/>
            <person name="Xu X.-D."/>
        </authorList>
    </citation>
    <scope>NUCLEOTIDE SEQUENCE</scope>
    <source>
        <strain evidence="7">MTZ26</strain>
    </source>
</reference>
<keyword evidence="3" id="KW-0472">Membrane</keyword>
<keyword evidence="3" id="KW-1133">Transmembrane helix</keyword>
<dbReference type="SUPFAM" id="SSF55073">
    <property type="entry name" value="Nucleotide cyclase"/>
    <property type="match status" value="1"/>
</dbReference>
<evidence type="ECO:0000259" key="6">
    <source>
        <dbReference type="PROSITE" id="PS50887"/>
    </source>
</evidence>
<evidence type="ECO:0000256" key="2">
    <source>
        <dbReference type="SAM" id="Coils"/>
    </source>
</evidence>
<feature type="transmembrane region" description="Helical" evidence="3">
    <location>
        <begin position="168"/>
        <end position="188"/>
    </location>
</feature>
<dbReference type="Pfam" id="PF00990">
    <property type="entry name" value="GGDEF"/>
    <property type="match status" value="1"/>
</dbReference>
<dbReference type="FunFam" id="3.30.70.270:FF:000001">
    <property type="entry name" value="Diguanylate cyclase domain protein"/>
    <property type="match status" value="1"/>
</dbReference>
<dbReference type="PROSITE" id="PS50885">
    <property type="entry name" value="HAMP"/>
    <property type="match status" value="1"/>
</dbReference>
<dbReference type="GO" id="GO:0007165">
    <property type="term" value="P:signal transduction"/>
    <property type="evidence" value="ECO:0007669"/>
    <property type="project" value="InterPro"/>
</dbReference>
<dbReference type="CDD" id="cd01948">
    <property type="entry name" value="EAL"/>
    <property type="match status" value="1"/>
</dbReference>
<dbReference type="PANTHER" id="PTHR44757:SF2">
    <property type="entry name" value="BIOFILM ARCHITECTURE MAINTENANCE PROTEIN MBAA"/>
    <property type="match status" value="1"/>
</dbReference>
<dbReference type="CDD" id="cd01949">
    <property type="entry name" value="GGDEF"/>
    <property type="match status" value="1"/>
</dbReference>
<keyword evidence="8" id="KW-1185">Reference proteome</keyword>
<dbReference type="KEGG" id="psym:J1N51_02470"/>
<dbReference type="InterPro" id="IPR029787">
    <property type="entry name" value="Nucleotide_cyclase"/>
</dbReference>
<dbReference type="InterPro" id="IPR043128">
    <property type="entry name" value="Rev_trsase/Diguanyl_cyclase"/>
</dbReference>
<dbReference type="Pfam" id="PF00563">
    <property type="entry name" value="EAL"/>
    <property type="match status" value="1"/>
</dbReference>
<comment type="cofactor">
    <cofactor evidence="1">
        <name>Mg(2+)</name>
        <dbReference type="ChEBI" id="CHEBI:18420"/>
    </cofactor>
</comment>
<dbReference type="InterPro" id="IPR052155">
    <property type="entry name" value="Biofilm_reg_signaling"/>
</dbReference>